<evidence type="ECO:0000313" key="4">
    <source>
        <dbReference type="Proteomes" id="UP000220828"/>
    </source>
</evidence>
<keyword evidence="1" id="KW-0732">Signal</keyword>
<evidence type="ECO:0000259" key="2">
    <source>
        <dbReference type="SMART" id="SM00245"/>
    </source>
</evidence>
<dbReference type="GO" id="GO:0004175">
    <property type="term" value="F:endopeptidase activity"/>
    <property type="evidence" value="ECO:0007669"/>
    <property type="project" value="TreeGrafter"/>
</dbReference>
<dbReference type="Pfam" id="PF03572">
    <property type="entry name" value="Peptidase_S41"/>
    <property type="match status" value="1"/>
</dbReference>
<reference evidence="3 4" key="1">
    <citation type="submission" date="2017-09" db="EMBL/GenBank/DDBJ databases">
        <title>Whole genomes of Flavobacteriaceae.</title>
        <authorList>
            <person name="Stine C."/>
            <person name="Li C."/>
            <person name="Tadesse D."/>
        </authorList>
    </citation>
    <scope>NUCLEOTIDE SEQUENCE [LARGE SCALE GENOMIC DNA]</scope>
    <source>
        <strain evidence="3 4">ATCC 35036</strain>
    </source>
</reference>
<proteinExistence type="predicted"/>
<dbReference type="GO" id="GO:0030288">
    <property type="term" value="C:outer membrane-bounded periplasmic space"/>
    <property type="evidence" value="ECO:0007669"/>
    <property type="project" value="TreeGrafter"/>
</dbReference>
<dbReference type="GO" id="GO:0007165">
    <property type="term" value="P:signal transduction"/>
    <property type="evidence" value="ECO:0007669"/>
    <property type="project" value="TreeGrafter"/>
</dbReference>
<dbReference type="OrthoDB" id="5379939at2"/>
<accession>A0A2H3KAH9</accession>
<dbReference type="RefSeq" id="WP_097554343.1">
    <property type="nucleotide sequence ID" value="NZ_PCMW01000055.1"/>
</dbReference>
<dbReference type="Gene3D" id="3.90.226.10">
    <property type="entry name" value="2-enoyl-CoA Hydratase, Chain A, domain 1"/>
    <property type="match status" value="1"/>
</dbReference>
<feature type="domain" description="Tail specific protease" evidence="2">
    <location>
        <begin position="322"/>
        <end position="525"/>
    </location>
</feature>
<organism evidence="3 4">
    <name type="scientific">Flavobacterium branchiophilum</name>
    <dbReference type="NCBI Taxonomy" id="55197"/>
    <lineage>
        <taxon>Bacteria</taxon>
        <taxon>Pseudomonadati</taxon>
        <taxon>Bacteroidota</taxon>
        <taxon>Flavobacteriia</taxon>
        <taxon>Flavobacteriales</taxon>
        <taxon>Flavobacteriaceae</taxon>
        <taxon>Flavobacterium</taxon>
    </lineage>
</organism>
<dbReference type="PANTHER" id="PTHR32060:SF30">
    <property type="entry name" value="CARBOXY-TERMINAL PROCESSING PROTEASE CTPA"/>
    <property type="match status" value="1"/>
</dbReference>
<comment type="caution">
    <text evidence="3">The sequence shown here is derived from an EMBL/GenBank/DDBJ whole genome shotgun (WGS) entry which is preliminary data.</text>
</comment>
<feature type="chain" id="PRO_5013621903" description="Tail specific protease domain-containing protein" evidence="1">
    <location>
        <begin position="21"/>
        <end position="550"/>
    </location>
</feature>
<dbReference type="InterPro" id="IPR005151">
    <property type="entry name" value="Tail-specific_protease"/>
</dbReference>
<feature type="signal peptide" evidence="1">
    <location>
        <begin position="1"/>
        <end position="20"/>
    </location>
</feature>
<dbReference type="AlphaFoldDB" id="A0A2H3KAH9"/>
<dbReference type="GO" id="GO:0006508">
    <property type="term" value="P:proteolysis"/>
    <property type="evidence" value="ECO:0007669"/>
    <property type="project" value="InterPro"/>
</dbReference>
<dbReference type="EMBL" id="PCMW01000055">
    <property type="protein sequence ID" value="PDS23703.1"/>
    <property type="molecule type" value="Genomic_DNA"/>
</dbReference>
<dbReference type="Proteomes" id="UP000220828">
    <property type="component" value="Unassembled WGS sequence"/>
</dbReference>
<dbReference type="SUPFAM" id="SSF52096">
    <property type="entry name" value="ClpP/crotonase"/>
    <property type="match status" value="1"/>
</dbReference>
<name>A0A2H3KAH9_9FLAO</name>
<sequence length="550" mass="64442">MKKIISAILILLFSFQFAFSQENINENQKLTSLCKIWGFLKYYHPSVAKGKFMWDEELINKISEIEKVNSKTELNELYNSWLTKLGEVPKIEIKPNEKEYFEKNFNLNWIKDKSIFNDNLIERLTFIEQNRNQEGQFYILRKGLKLELANELNHANSFPTKDIRIVEFFRFWNLVEYFYPHKYKIEEGWSNLLSKTIPDILNCKNHTSYHLIYVKLLEQIKDSHAYFHSQPLNAYYGMKVTPVVSKYSEGKLIITGYKDKKLANKNNLFVGDIISKINNQTIDEIFEKKKKYIIAANDAKKMKIFTNLDYFFISSKDTISVIIERDNKIFNNTIKTYYRKELEKSNEETINENIKWKKLEDNIGYVNMENSDVQDVEEIFEDLKNTKAIIFDIRNYPNFFGKEVVEKFGKSRKISVKCIFPDLDYPGKFYWKDITYGTEKEISPYNGKIIILVDENSQSRSEWTAMQLQTLENSFVVGSQTAGSDGEMVKFKINSGDSGFTTNGVFYPNKEETQGYGIKIDVEIKPSLKGLKANKDEVLERAIEFINSGK</sequence>
<dbReference type="PANTHER" id="PTHR32060">
    <property type="entry name" value="TAIL-SPECIFIC PROTEASE"/>
    <property type="match status" value="1"/>
</dbReference>
<dbReference type="GO" id="GO:0008236">
    <property type="term" value="F:serine-type peptidase activity"/>
    <property type="evidence" value="ECO:0007669"/>
    <property type="project" value="InterPro"/>
</dbReference>
<evidence type="ECO:0000313" key="3">
    <source>
        <dbReference type="EMBL" id="PDS23703.1"/>
    </source>
</evidence>
<evidence type="ECO:0000256" key="1">
    <source>
        <dbReference type="SAM" id="SignalP"/>
    </source>
</evidence>
<dbReference type="SMART" id="SM00245">
    <property type="entry name" value="TSPc"/>
    <property type="match status" value="1"/>
</dbReference>
<gene>
    <name evidence="3" type="ORF">B0A77_09985</name>
</gene>
<dbReference type="InterPro" id="IPR029045">
    <property type="entry name" value="ClpP/crotonase-like_dom_sf"/>
</dbReference>
<protein>
    <recommendedName>
        <fullName evidence="2">Tail specific protease domain-containing protein</fullName>
    </recommendedName>
</protein>